<dbReference type="GeneID" id="66066318"/>
<proteinExistence type="predicted"/>
<dbReference type="RefSeq" id="XP_042998971.1">
    <property type="nucleotide sequence ID" value="XM_043143038.1"/>
</dbReference>
<reference evidence="1" key="1">
    <citation type="submission" date="2020-03" db="EMBL/GenBank/DDBJ databases">
        <title>A mixture of massive structural variations and highly conserved coding sequences in Ustilaginoidea virens genome.</title>
        <authorList>
            <person name="Zhang K."/>
            <person name="Zhao Z."/>
            <person name="Zhang Z."/>
            <person name="Li Y."/>
            <person name="Hsiang T."/>
            <person name="Sun W."/>
        </authorList>
    </citation>
    <scope>NUCLEOTIDE SEQUENCE</scope>
    <source>
        <strain evidence="1">UV-8b</strain>
    </source>
</reference>
<gene>
    <name evidence="1" type="ORF">UV8b_05541</name>
</gene>
<dbReference type="Proteomes" id="UP000027002">
    <property type="component" value="Chromosome 4"/>
</dbReference>
<sequence>MAYELALRHQQSKTRGRKQVYGYPTLVYIYHLRSRPKFSLISNMKVASMLAILTLSSLGLADSVICPPGQRRENSQCVTIPAGEPGSTIARRQCPPDCCIPPC</sequence>
<evidence type="ECO:0000313" key="2">
    <source>
        <dbReference type="Proteomes" id="UP000027002"/>
    </source>
</evidence>
<dbReference type="AlphaFoldDB" id="A0A8E5HTL2"/>
<protein>
    <submittedName>
        <fullName evidence="1">Uncharacterized protein</fullName>
    </submittedName>
</protein>
<keyword evidence="2" id="KW-1185">Reference proteome</keyword>
<evidence type="ECO:0000313" key="1">
    <source>
        <dbReference type="EMBL" id="QUC21298.1"/>
    </source>
</evidence>
<accession>A0A8E5HTL2</accession>
<dbReference type="KEGG" id="uvi:66066318"/>
<dbReference type="EMBL" id="CP072756">
    <property type="protein sequence ID" value="QUC21298.1"/>
    <property type="molecule type" value="Genomic_DNA"/>
</dbReference>
<name>A0A8E5HTL2_USTVR</name>
<organism evidence="1 2">
    <name type="scientific">Ustilaginoidea virens</name>
    <name type="common">Rice false smut fungus</name>
    <name type="synonym">Villosiclava virens</name>
    <dbReference type="NCBI Taxonomy" id="1159556"/>
    <lineage>
        <taxon>Eukaryota</taxon>
        <taxon>Fungi</taxon>
        <taxon>Dikarya</taxon>
        <taxon>Ascomycota</taxon>
        <taxon>Pezizomycotina</taxon>
        <taxon>Sordariomycetes</taxon>
        <taxon>Hypocreomycetidae</taxon>
        <taxon>Hypocreales</taxon>
        <taxon>Clavicipitaceae</taxon>
        <taxon>Ustilaginoidea</taxon>
    </lineage>
</organism>